<evidence type="ECO:0000313" key="3">
    <source>
        <dbReference type="EMBL" id="ELU06225.1"/>
    </source>
</evidence>
<evidence type="ECO:0000313" key="5">
    <source>
        <dbReference type="Proteomes" id="UP000014760"/>
    </source>
</evidence>
<gene>
    <name evidence="3" type="ORF">CAPTEDRAFT_109649</name>
</gene>
<name>R7UJ44_CAPTE</name>
<proteinExistence type="predicted"/>
<dbReference type="Proteomes" id="UP000014760">
    <property type="component" value="Unassembled WGS sequence"/>
</dbReference>
<accession>R7UJ44</accession>
<dbReference type="OMA" id="ICARYDE"/>
<evidence type="ECO:0000313" key="4">
    <source>
        <dbReference type="EnsemblMetazoa" id="CapteP109649"/>
    </source>
</evidence>
<dbReference type="PROSITE" id="PS00514">
    <property type="entry name" value="FIBRINOGEN_C_1"/>
    <property type="match status" value="1"/>
</dbReference>
<feature type="domain" description="Fibrinogen C-terminal" evidence="2">
    <location>
        <begin position="1"/>
        <end position="209"/>
    </location>
</feature>
<dbReference type="EMBL" id="AMQN01007528">
    <property type="status" value="NOT_ANNOTATED_CDS"/>
    <property type="molecule type" value="Genomic_DNA"/>
</dbReference>
<protein>
    <recommendedName>
        <fullName evidence="2">Fibrinogen C-terminal domain-containing protein</fullName>
    </recommendedName>
</protein>
<dbReference type="SUPFAM" id="SSF56496">
    <property type="entry name" value="Fibrinogen C-terminal domain-like"/>
    <property type="match status" value="1"/>
</dbReference>
<dbReference type="FunCoup" id="R7UJ44">
    <property type="interactions" value="36"/>
</dbReference>
<evidence type="ECO:0000259" key="2">
    <source>
        <dbReference type="PROSITE" id="PS51406"/>
    </source>
</evidence>
<dbReference type="AlphaFoldDB" id="R7UJ44"/>
<dbReference type="InterPro" id="IPR020837">
    <property type="entry name" value="Fibrinogen_CS"/>
</dbReference>
<dbReference type="FunFam" id="3.90.215.10:FF:000001">
    <property type="entry name" value="Tenascin isoform 1"/>
    <property type="match status" value="1"/>
</dbReference>
<keyword evidence="1" id="KW-1015">Disulfide bond</keyword>
<dbReference type="PROSITE" id="PS51406">
    <property type="entry name" value="FIBRINOGEN_C_2"/>
    <property type="match status" value="1"/>
</dbReference>
<organism evidence="3">
    <name type="scientific">Capitella teleta</name>
    <name type="common">Polychaete worm</name>
    <dbReference type="NCBI Taxonomy" id="283909"/>
    <lineage>
        <taxon>Eukaryota</taxon>
        <taxon>Metazoa</taxon>
        <taxon>Spiralia</taxon>
        <taxon>Lophotrochozoa</taxon>
        <taxon>Annelida</taxon>
        <taxon>Polychaeta</taxon>
        <taxon>Sedentaria</taxon>
        <taxon>Scolecida</taxon>
        <taxon>Capitellidae</taxon>
        <taxon>Capitella</taxon>
    </lineage>
</organism>
<dbReference type="OrthoDB" id="7735550at2759"/>
<dbReference type="InterPro" id="IPR014716">
    <property type="entry name" value="Fibrinogen_a/b/g_C_1"/>
</dbReference>
<dbReference type="PANTHER" id="PTHR19143:SF458">
    <property type="entry name" value="FIBRINOGEN C-TERMINAL DOMAIN-CONTAINING PROTEIN-RELATED"/>
    <property type="match status" value="1"/>
</dbReference>
<dbReference type="PANTHER" id="PTHR19143">
    <property type="entry name" value="FIBRINOGEN/TENASCIN/ANGIOPOEITIN"/>
    <property type="match status" value="1"/>
</dbReference>
<dbReference type="InterPro" id="IPR002181">
    <property type="entry name" value="Fibrinogen_a/b/g_C_dom"/>
</dbReference>
<dbReference type="HOGENOM" id="CLU_038628_6_2_1"/>
<evidence type="ECO:0000256" key="1">
    <source>
        <dbReference type="ARBA" id="ARBA00023157"/>
    </source>
</evidence>
<dbReference type="EMBL" id="KB300862">
    <property type="protein sequence ID" value="ELU06225.1"/>
    <property type="molecule type" value="Genomic_DNA"/>
</dbReference>
<sequence>DCKDLLNKGLSRNGVYNITSPAGGAMQVYCDMETDGGGWVVFQRRMDGSQNFLLGWEEYASGFGDLRGEFWLGNKNINQLTSQNAHELRINLRDWEGQTAYAHYDAFSVGTEATKFFLTLGAFSGNAGDGMTHNEGKKFSTIDQDNDESIRDCASSREGAWWYGQCTESNLNGIYLNGSYSGEFRGVYWSYWRERTYSLQFTEMKMRSL</sequence>
<dbReference type="Gene3D" id="3.90.215.10">
    <property type="entry name" value="Gamma Fibrinogen, chain A, domain 1"/>
    <property type="match status" value="1"/>
</dbReference>
<feature type="non-terminal residue" evidence="3">
    <location>
        <position position="1"/>
    </location>
</feature>
<reference evidence="4" key="3">
    <citation type="submission" date="2015-06" db="UniProtKB">
        <authorList>
            <consortium name="EnsemblMetazoa"/>
        </authorList>
    </citation>
    <scope>IDENTIFICATION</scope>
</reference>
<dbReference type="Pfam" id="PF00147">
    <property type="entry name" value="Fibrinogen_C"/>
    <property type="match status" value="1"/>
</dbReference>
<dbReference type="NCBIfam" id="NF040941">
    <property type="entry name" value="GGGWT_bact"/>
    <property type="match status" value="1"/>
</dbReference>
<reference evidence="5" key="1">
    <citation type="submission" date="2012-12" db="EMBL/GenBank/DDBJ databases">
        <authorList>
            <person name="Hellsten U."/>
            <person name="Grimwood J."/>
            <person name="Chapman J.A."/>
            <person name="Shapiro H."/>
            <person name="Aerts A."/>
            <person name="Otillar R.P."/>
            <person name="Terry A.Y."/>
            <person name="Boore J.L."/>
            <person name="Simakov O."/>
            <person name="Marletaz F."/>
            <person name="Cho S.-J."/>
            <person name="Edsinger-Gonzales E."/>
            <person name="Havlak P."/>
            <person name="Kuo D.-H."/>
            <person name="Larsson T."/>
            <person name="Lv J."/>
            <person name="Arendt D."/>
            <person name="Savage R."/>
            <person name="Osoegawa K."/>
            <person name="de Jong P."/>
            <person name="Lindberg D.R."/>
            <person name="Seaver E.C."/>
            <person name="Weisblat D.A."/>
            <person name="Putnam N.H."/>
            <person name="Grigoriev I.V."/>
            <person name="Rokhsar D.S."/>
        </authorList>
    </citation>
    <scope>NUCLEOTIDE SEQUENCE</scope>
    <source>
        <strain evidence="5">I ESC-2004</strain>
    </source>
</reference>
<keyword evidence="5" id="KW-1185">Reference proteome</keyword>
<reference evidence="3 5" key="2">
    <citation type="journal article" date="2013" name="Nature">
        <title>Insights into bilaterian evolution from three spiralian genomes.</title>
        <authorList>
            <person name="Simakov O."/>
            <person name="Marletaz F."/>
            <person name="Cho S.J."/>
            <person name="Edsinger-Gonzales E."/>
            <person name="Havlak P."/>
            <person name="Hellsten U."/>
            <person name="Kuo D.H."/>
            <person name="Larsson T."/>
            <person name="Lv J."/>
            <person name="Arendt D."/>
            <person name="Savage R."/>
            <person name="Osoegawa K."/>
            <person name="de Jong P."/>
            <person name="Grimwood J."/>
            <person name="Chapman J.A."/>
            <person name="Shapiro H."/>
            <person name="Aerts A."/>
            <person name="Otillar R.P."/>
            <person name="Terry A.Y."/>
            <person name="Boore J.L."/>
            <person name="Grigoriev I.V."/>
            <person name="Lindberg D.R."/>
            <person name="Seaver E.C."/>
            <person name="Weisblat D.A."/>
            <person name="Putnam N.H."/>
            <person name="Rokhsar D.S."/>
        </authorList>
    </citation>
    <scope>NUCLEOTIDE SEQUENCE</scope>
    <source>
        <strain evidence="3 5">I ESC-2004</strain>
    </source>
</reference>
<dbReference type="InterPro" id="IPR050373">
    <property type="entry name" value="Fibrinogen_C-term_domain"/>
</dbReference>
<dbReference type="SMART" id="SM00186">
    <property type="entry name" value="FBG"/>
    <property type="match status" value="1"/>
</dbReference>
<dbReference type="STRING" id="283909.R7UJ44"/>
<dbReference type="GO" id="GO:0005615">
    <property type="term" value="C:extracellular space"/>
    <property type="evidence" value="ECO:0007669"/>
    <property type="project" value="TreeGrafter"/>
</dbReference>
<dbReference type="CDD" id="cd00087">
    <property type="entry name" value="FReD"/>
    <property type="match status" value="1"/>
</dbReference>
<dbReference type="EnsemblMetazoa" id="CapteT109649">
    <property type="protein sequence ID" value="CapteP109649"/>
    <property type="gene ID" value="CapteG109649"/>
</dbReference>
<dbReference type="InterPro" id="IPR036056">
    <property type="entry name" value="Fibrinogen-like_C"/>
</dbReference>